<feature type="compositionally biased region" description="Polar residues" evidence="1">
    <location>
        <begin position="65"/>
        <end position="91"/>
    </location>
</feature>
<reference evidence="3" key="1">
    <citation type="submission" date="2021-02" db="EMBL/GenBank/DDBJ databases">
        <authorList>
            <person name="Nowell W R."/>
        </authorList>
    </citation>
    <scope>NUCLEOTIDE SEQUENCE</scope>
</reference>
<organism evidence="3 4">
    <name type="scientific">Rotaria magnacalcarata</name>
    <dbReference type="NCBI Taxonomy" id="392030"/>
    <lineage>
        <taxon>Eukaryota</taxon>
        <taxon>Metazoa</taxon>
        <taxon>Spiralia</taxon>
        <taxon>Gnathifera</taxon>
        <taxon>Rotifera</taxon>
        <taxon>Eurotatoria</taxon>
        <taxon>Bdelloidea</taxon>
        <taxon>Philodinida</taxon>
        <taxon>Philodinidae</taxon>
        <taxon>Rotaria</taxon>
    </lineage>
</organism>
<feature type="non-terminal residue" evidence="3">
    <location>
        <position position="91"/>
    </location>
</feature>
<gene>
    <name evidence="2" type="ORF">GIL414_LOCUS31254</name>
    <name evidence="3" type="ORF">GIL414_LOCUS31256</name>
</gene>
<dbReference type="EMBL" id="CAJOBJ010062617">
    <property type="protein sequence ID" value="CAF4424648.1"/>
    <property type="molecule type" value="Genomic_DNA"/>
</dbReference>
<sequence>LTSFLESRHQSDESDCIVLSSGSESEDEDNNDNDDDINNSSSPTSPILNQNDDIDDRFSNKVNDHASQLSRSSHSTVSPILSTVDDTNFWD</sequence>
<dbReference type="EMBL" id="CAJOBJ010062623">
    <property type="protein sequence ID" value="CAF4424678.1"/>
    <property type="molecule type" value="Genomic_DNA"/>
</dbReference>
<feature type="compositionally biased region" description="Basic and acidic residues" evidence="1">
    <location>
        <begin position="1"/>
        <end position="12"/>
    </location>
</feature>
<evidence type="ECO:0000256" key="1">
    <source>
        <dbReference type="SAM" id="MobiDB-lite"/>
    </source>
</evidence>
<evidence type="ECO:0000313" key="3">
    <source>
        <dbReference type="EMBL" id="CAF4424678.1"/>
    </source>
</evidence>
<accession>A0A8S2VZR3</accession>
<feature type="region of interest" description="Disordered" evidence="1">
    <location>
        <begin position="1"/>
        <end position="91"/>
    </location>
</feature>
<comment type="caution">
    <text evidence="3">The sequence shown here is derived from an EMBL/GenBank/DDBJ whole genome shotgun (WGS) entry which is preliminary data.</text>
</comment>
<feature type="non-terminal residue" evidence="3">
    <location>
        <position position="1"/>
    </location>
</feature>
<evidence type="ECO:0000313" key="4">
    <source>
        <dbReference type="Proteomes" id="UP000681720"/>
    </source>
</evidence>
<protein>
    <submittedName>
        <fullName evidence="3">Uncharacterized protein</fullName>
    </submittedName>
</protein>
<evidence type="ECO:0000313" key="2">
    <source>
        <dbReference type="EMBL" id="CAF4424648.1"/>
    </source>
</evidence>
<dbReference type="Proteomes" id="UP000681720">
    <property type="component" value="Unassembled WGS sequence"/>
</dbReference>
<dbReference type="AlphaFoldDB" id="A0A8S2VZR3"/>
<proteinExistence type="predicted"/>
<name>A0A8S2VZR3_9BILA</name>
<feature type="compositionally biased region" description="Acidic residues" evidence="1">
    <location>
        <begin position="24"/>
        <end position="37"/>
    </location>
</feature>